<evidence type="ECO:0008006" key="5">
    <source>
        <dbReference type="Google" id="ProtNLM"/>
    </source>
</evidence>
<dbReference type="PROSITE" id="PS00166">
    <property type="entry name" value="ENOYL_COA_HYDRATASE"/>
    <property type="match status" value="1"/>
</dbReference>
<name>A0A0R0DLU1_9GAMM</name>
<dbReference type="RefSeq" id="WP_057636210.1">
    <property type="nucleotide sequence ID" value="NZ_LDJM01000001.1"/>
</dbReference>
<keyword evidence="4" id="KW-1185">Reference proteome</keyword>
<dbReference type="InterPro" id="IPR051683">
    <property type="entry name" value="Enoyl-CoA_Hydratase/Isomerase"/>
</dbReference>
<dbReference type="Gene3D" id="3.90.226.10">
    <property type="entry name" value="2-enoyl-CoA Hydratase, Chain A, domain 1"/>
    <property type="match status" value="1"/>
</dbReference>
<dbReference type="InterPro" id="IPR029045">
    <property type="entry name" value="ClpP/crotonase-like_dom_sf"/>
</dbReference>
<dbReference type="Proteomes" id="UP000050956">
    <property type="component" value="Unassembled WGS sequence"/>
</dbReference>
<dbReference type="InterPro" id="IPR014748">
    <property type="entry name" value="Enoyl-CoA_hydra_C"/>
</dbReference>
<dbReference type="SUPFAM" id="SSF52096">
    <property type="entry name" value="ClpP/crotonase"/>
    <property type="match status" value="1"/>
</dbReference>
<dbReference type="STRING" id="336566.ABB30_00110"/>
<evidence type="ECO:0000256" key="2">
    <source>
        <dbReference type="RuleBase" id="RU003707"/>
    </source>
</evidence>
<dbReference type="GO" id="GO:0003824">
    <property type="term" value="F:catalytic activity"/>
    <property type="evidence" value="ECO:0007669"/>
    <property type="project" value="InterPro"/>
</dbReference>
<dbReference type="InterPro" id="IPR001753">
    <property type="entry name" value="Enoyl-CoA_hydra/iso"/>
</dbReference>
<dbReference type="InterPro" id="IPR018376">
    <property type="entry name" value="Enoyl-CoA_hyd/isom_CS"/>
</dbReference>
<evidence type="ECO:0000313" key="4">
    <source>
        <dbReference type="Proteomes" id="UP000050956"/>
    </source>
</evidence>
<evidence type="ECO:0000256" key="1">
    <source>
        <dbReference type="ARBA" id="ARBA00005254"/>
    </source>
</evidence>
<accession>A0A0R0DLU1</accession>
<gene>
    <name evidence="3" type="ORF">ABB30_00110</name>
</gene>
<dbReference type="PATRIC" id="fig|336566.3.peg.22"/>
<dbReference type="Pfam" id="PF00378">
    <property type="entry name" value="ECH_1"/>
    <property type="match status" value="1"/>
</dbReference>
<dbReference type="Gene3D" id="1.10.12.10">
    <property type="entry name" value="Lyase 2-enoyl-coa Hydratase, Chain A, domain 2"/>
    <property type="match status" value="1"/>
</dbReference>
<comment type="similarity">
    <text evidence="1 2">Belongs to the enoyl-CoA hydratase/isomerase family.</text>
</comment>
<evidence type="ECO:0000313" key="3">
    <source>
        <dbReference type="EMBL" id="KRG79714.1"/>
    </source>
</evidence>
<protein>
    <recommendedName>
        <fullName evidence="5">Enoyl-CoA hydratase</fullName>
    </recommendedName>
</protein>
<dbReference type="PANTHER" id="PTHR42964:SF1">
    <property type="entry name" value="POLYKETIDE BIOSYNTHESIS ENOYL-COA HYDRATASE PKSH-RELATED"/>
    <property type="match status" value="1"/>
</dbReference>
<dbReference type="AlphaFoldDB" id="A0A0R0DLU1"/>
<dbReference type="OrthoDB" id="4608673at2"/>
<organism evidence="3 4">
    <name type="scientific">Stenotrophomonas ginsengisoli</name>
    <dbReference type="NCBI Taxonomy" id="336566"/>
    <lineage>
        <taxon>Bacteria</taxon>
        <taxon>Pseudomonadati</taxon>
        <taxon>Pseudomonadota</taxon>
        <taxon>Gammaproteobacteria</taxon>
        <taxon>Lysobacterales</taxon>
        <taxon>Lysobacteraceae</taxon>
        <taxon>Stenotrophomonas</taxon>
    </lineage>
</organism>
<dbReference type="EMBL" id="LDJM01000001">
    <property type="protein sequence ID" value="KRG79714.1"/>
    <property type="molecule type" value="Genomic_DNA"/>
</dbReference>
<reference evidence="3 4" key="1">
    <citation type="submission" date="2015-05" db="EMBL/GenBank/DDBJ databases">
        <title>Genome sequencing and analysis of members of genus Stenotrophomonas.</title>
        <authorList>
            <person name="Patil P.P."/>
            <person name="Midha S."/>
            <person name="Patil P.B."/>
        </authorList>
    </citation>
    <scope>NUCLEOTIDE SEQUENCE [LARGE SCALE GENOMIC DNA]</scope>
    <source>
        <strain evidence="3 4">DSM 24757</strain>
    </source>
</reference>
<dbReference type="PANTHER" id="PTHR42964">
    <property type="entry name" value="ENOYL-COA HYDRATASE"/>
    <property type="match status" value="1"/>
</dbReference>
<comment type="caution">
    <text evidence="3">The sequence shown here is derived from an EMBL/GenBank/DDBJ whole genome shotgun (WGS) entry which is preliminary data.</text>
</comment>
<proteinExistence type="inferred from homology"/>
<sequence>MTTLPHVISTHRDRNIIQIAIQRPDKRNALASEHWAAIEAALDEAAASDAHIIVLSGVPGAFCAGADIDELGQLLATPQAFADNNALVQRTQLKLQRIKQTTIAVIDGACVGGGLGLALACDLRLATARSRFAITPAKLGLVYSADDSARLVHAVGMARARQMLLTGCLVDAPTAASWGLISQLCEDADALAVAQAALLDNLGATSGAARSAIKTVLAHLGGDAAVDAAAADAAFNDAFHGADFAEGAAAFLAKRAPQFAGGNA</sequence>
<dbReference type="GO" id="GO:0008300">
    <property type="term" value="P:isoprenoid catabolic process"/>
    <property type="evidence" value="ECO:0007669"/>
    <property type="project" value="TreeGrafter"/>
</dbReference>
<dbReference type="CDD" id="cd06558">
    <property type="entry name" value="crotonase-like"/>
    <property type="match status" value="1"/>
</dbReference>